<evidence type="ECO:0000313" key="2">
    <source>
        <dbReference type="EMBL" id="WOF17344.1"/>
    </source>
</evidence>
<dbReference type="Gene3D" id="2.60.40.10">
    <property type="entry name" value="Immunoglobulins"/>
    <property type="match status" value="1"/>
</dbReference>
<evidence type="ECO:0000256" key="1">
    <source>
        <dbReference type="SAM" id="Phobius"/>
    </source>
</evidence>
<dbReference type="KEGG" id="mefw:F1737_09525"/>
<organism evidence="2 3">
    <name type="scientific">Methanochimaera problematica</name>
    <dbReference type="NCBI Taxonomy" id="2609417"/>
    <lineage>
        <taxon>Archaea</taxon>
        <taxon>Methanobacteriati</taxon>
        <taxon>Methanobacteriota</taxon>
        <taxon>Stenosarchaea group</taxon>
        <taxon>Methanomicrobia</taxon>
        <taxon>Methanomicrobiales</taxon>
        <taxon>Methanomicrobiaceae</taxon>
        <taxon>Methanochimaera</taxon>
    </lineage>
</organism>
<keyword evidence="1" id="KW-0472">Membrane</keyword>
<keyword evidence="1" id="KW-1133">Transmembrane helix</keyword>
<feature type="transmembrane region" description="Helical" evidence="1">
    <location>
        <begin position="358"/>
        <end position="381"/>
    </location>
</feature>
<keyword evidence="3" id="KW-1185">Reference proteome</keyword>
<dbReference type="AlphaFoldDB" id="A0AA97FFP8"/>
<proteinExistence type="predicted"/>
<protein>
    <recommendedName>
        <fullName evidence="4">S-layer protein</fullName>
    </recommendedName>
</protein>
<reference evidence="2 3" key="1">
    <citation type="submission" date="2019-09" db="EMBL/GenBank/DDBJ databases">
        <title>The complete genome of Methanoplanus sp. FWC-SCC4.</title>
        <authorList>
            <person name="Chen S.-C."/>
            <person name="Zhou Y.-Z."/>
            <person name="Lai M.-C."/>
        </authorList>
    </citation>
    <scope>NUCLEOTIDE SEQUENCE [LARGE SCALE GENOMIC DNA]</scope>
    <source>
        <strain evidence="2 3">FWC-SCC4</strain>
    </source>
</reference>
<dbReference type="PANTHER" id="PTHR35902:SF6">
    <property type="entry name" value="CONSERVED WITHIN P. AEROPHILUM"/>
    <property type="match status" value="1"/>
</dbReference>
<dbReference type="Proteomes" id="UP001301797">
    <property type="component" value="Chromosome"/>
</dbReference>
<evidence type="ECO:0000313" key="3">
    <source>
        <dbReference type="Proteomes" id="UP001301797"/>
    </source>
</evidence>
<sequence length="384" mass="41177">MMAVMILAAALIVPAALAQTTATPASQISIMSYETDPLVFISGDTGTIKVTIKNTGAQSVDIKRATVYSKDVDVLNSEAYATVGAIGPGVSKDFTFTVRAKKSDAIYYPKFYIEFSNSGSLSYLIPLKVESTPLEVSLVTKPDSFQKDVKDTITISIGNPRENAINGIVVRPESTTASFTQTSRFIGELESDQSSEVSFDVTPAENGEIRFITEYRNGINSHESVLRVPVSLEDGKKNADPVVNNIEVVFEGAGYKISGDVTNAGLENAKSVVVTTAEPAVPTEPNRLYVIGELEPDDFSSFDVTFLADGENTVPLVISYKDEDGNQYSKTVDISLGSNLPGKKTDNTKNSTSSDEGFPIGIAVLVLVIIASVGGAIYYSWKKQ</sequence>
<dbReference type="InterPro" id="IPR013783">
    <property type="entry name" value="Ig-like_fold"/>
</dbReference>
<keyword evidence="1" id="KW-0812">Transmembrane</keyword>
<accession>A0AA97FFP8</accession>
<name>A0AA97FFP8_9EURY</name>
<evidence type="ECO:0008006" key="4">
    <source>
        <dbReference type="Google" id="ProtNLM"/>
    </source>
</evidence>
<dbReference type="EMBL" id="CP043875">
    <property type="protein sequence ID" value="WOF17344.1"/>
    <property type="molecule type" value="Genomic_DNA"/>
</dbReference>
<dbReference type="PANTHER" id="PTHR35902">
    <property type="entry name" value="S-LAYER DOMAIN-LIKE PROTEIN-RELATED"/>
    <property type="match status" value="1"/>
</dbReference>
<gene>
    <name evidence="2" type="ORF">F1737_09525</name>
</gene>